<sequence>MIRRTNTQDGKIAFPSACHKRFSYHWKQVSLYIHDNGGIALGESLLYDRPYDSPGLSGASGPGYEHMRLQ</sequence>
<gene>
    <name evidence="1" type="ORF">SDC9_150169</name>
</gene>
<protein>
    <submittedName>
        <fullName evidence="1">Uncharacterized protein</fullName>
    </submittedName>
</protein>
<reference evidence="1" key="1">
    <citation type="submission" date="2019-08" db="EMBL/GenBank/DDBJ databases">
        <authorList>
            <person name="Kucharzyk K."/>
            <person name="Murdoch R.W."/>
            <person name="Higgins S."/>
            <person name="Loffler F."/>
        </authorList>
    </citation>
    <scope>NUCLEOTIDE SEQUENCE</scope>
</reference>
<dbReference type="AlphaFoldDB" id="A0A645ELR3"/>
<name>A0A645ELR3_9ZZZZ</name>
<evidence type="ECO:0000313" key="1">
    <source>
        <dbReference type="EMBL" id="MPN02948.1"/>
    </source>
</evidence>
<proteinExistence type="predicted"/>
<accession>A0A645ELR3</accession>
<organism evidence="1">
    <name type="scientific">bioreactor metagenome</name>
    <dbReference type="NCBI Taxonomy" id="1076179"/>
    <lineage>
        <taxon>unclassified sequences</taxon>
        <taxon>metagenomes</taxon>
        <taxon>ecological metagenomes</taxon>
    </lineage>
</organism>
<comment type="caution">
    <text evidence="1">The sequence shown here is derived from an EMBL/GenBank/DDBJ whole genome shotgun (WGS) entry which is preliminary data.</text>
</comment>
<dbReference type="EMBL" id="VSSQ01048896">
    <property type="protein sequence ID" value="MPN02948.1"/>
    <property type="molecule type" value="Genomic_DNA"/>
</dbReference>